<dbReference type="Gene3D" id="3.30.70.330">
    <property type="match status" value="1"/>
</dbReference>
<gene>
    <name evidence="3" type="ORF">NSCI0253_LOCUS43132</name>
    <name evidence="4" type="ORF">NSCI0253_LOCUS43133</name>
</gene>
<organism evidence="4">
    <name type="scientific">Noctiluca scintillans</name>
    <name type="common">Sea sparkle</name>
    <name type="synonym">Red tide dinoflagellate</name>
    <dbReference type="NCBI Taxonomy" id="2966"/>
    <lineage>
        <taxon>Eukaryota</taxon>
        <taxon>Sar</taxon>
        <taxon>Alveolata</taxon>
        <taxon>Dinophyceae</taxon>
        <taxon>Noctilucales</taxon>
        <taxon>Noctilucaceae</taxon>
        <taxon>Noctiluca</taxon>
    </lineage>
</organism>
<dbReference type="SUPFAM" id="SSF54928">
    <property type="entry name" value="RNA-binding domain, RBD"/>
    <property type="match status" value="1"/>
</dbReference>
<keyword evidence="1" id="KW-0694">RNA-binding</keyword>
<dbReference type="GO" id="GO:0003723">
    <property type="term" value="F:RNA binding"/>
    <property type="evidence" value="ECO:0007669"/>
    <property type="project" value="UniProtKB-UniRule"/>
</dbReference>
<protein>
    <recommendedName>
        <fullName evidence="2">RRM domain-containing protein</fullName>
    </recommendedName>
</protein>
<feature type="domain" description="RRM" evidence="2">
    <location>
        <begin position="25"/>
        <end position="110"/>
    </location>
</feature>
<evidence type="ECO:0000259" key="2">
    <source>
        <dbReference type="PROSITE" id="PS50102"/>
    </source>
</evidence>
<dbReference type="InterPro" id="IPR007201">
    <property type="entry name" value="Mei2-like_Rrm_C"/>
</dbReference>
<evidence type="ECO:0000256" key="1">
    <source>
        <dbReference type="PROSITE-ProRule" id="PRU00176"/>
    </source>
</evidence>
<dbReference type="EMBL" id="HBFQ01060922">
    <property type="protein sequence ID" value="CAD8868777.1"/>
    <property type="molecule type" value="Transcribed_RNA"/>
</dbReference>
<dbReference type="EMBL" id="HBFQ01060921">
    <property type="protein sequence ID" value="CAD8868776.1"/>
    <property type="molecule type" value="Transcribed_RNA"/>
</dbReference>
<accession>A0A6T9HNP2</accession>
<evidence type="ECO:0000313" key="4">
    <source>
        <dbReference type="EMBL" id="CAD8868777.1"/>
    </source>
</evidence>
<dbReference type="InterPro" id="IPR035979">
    <property type="entry name" value="RBD_domain_sf"/>
</dbReference>
<reference evidence="4" key="1">
    <citation type="submission" date="2021-01" db="EMBL/GenBank/DDBJ databases">
        <authorList>
            <person name="Corre E."/>
            <person name="Pelletier E."/>
            <person name="Niang G."/>
            <person name="Scheremetjew M."/>
            <person name="Finn R."/>
            <person name="Kale V."/>
            <person name="Holt S."/>
            <person name="Cochrane G."/>
            <person name="Meng A."/>
            <person name="Brown T."/>
            <person name="Cohen L."/>
        </authorList>
    </citation>
    <scope>NUCLEOTIDE SEQUENCE</scope>
</reference>
<proteinExistence type="predicted"/>
<name>A0A6T9HNP2_NOCSC</name>
<dbReference type="InterPro" id="IPR012677">
    <property type="entry name" value="Nucleotide-bd_a/b_plait_sf"/>
</dbReference>
<dbReference type="Pfam" id="PF04059">
    <property type="entry name" value="RRM_2"/>
    <property type="match status" value="1"/>
</dbReference>
<dbReference type="AlphaFoldDB" id="A0A6T9HNP2"/>
<sequence length="295" mass="32637">MTYPSLTMLKAQYQGPDPPAEAGVETLMIRNLPRGYSAETLLTELGHSCDVASCNMVHLPWHSRRASNIGYAFVNFADTEAAQRCQLVMSGRRWRLAEKKRVCRVVSAHVQGISANLAQYVFSAEKVCLEPPYAPIVFVKGHPVDLAAAVHAFCDVSVSQHMHLNCAREVKIDAAKLNWKIPSAMSTSALKCSLSDSEDVDAVSTAASSASDYFEISRRSDENTDGTDPVCWLQNTKQSKFQAPEPPWPHALMSQPRNNFKCGHSLHTSMTRHVGPKWAREVDGELLTLFSEFSL</sequence>
<evidence type="ECO:0000313" key="3">
    <source>
        <dbReference type="EMBL" id="CAD8868776.1"/>
    </source>
</evidence>
<dbReference type="InterPro" id="IPR000504">
    <property type="entry name" value="RRM_dom"/>
</dbReference>
<dbReference type="PROSITE" id="PS50102">
    <property type="entry name" value="RRM"/>
    <property type="match status" value="1"/>
</dbReference>